<reference evidence="2 3" key="1">
    <citation type="journal article" date="2015" name="Proc. Natl. Acad. Sci. U.S.A.">
        <title>The resurrection genome of Boea hygrometrica: A blueprint for survival of dehydration.</title>
        <authorList>
            <person name="Xiao L."/>
            <person name="Yang G."/>
            <person name="Zhang L."/>
            <person name="Yang X."/>
            <person name="Zhao S."/>
            <person name="Ji Z."/>
            <person name="Zhou Q."/>
            <person name="Hu M."/>
            <person name="Wang Y."/>
            <person name="Chen M."/>
            <person name="Xu Y."/>
            <person name="Jin H."/>
            <person name="Xiao X."/>
            <person name="Hu G."/>
            <person name="Bao F."/>
            <person name="Hu Y."/>
            <person name="Wan P."/>
            <person name="Li L."/>
            <person name="Deng X."/>
            <person name="Kuang T."/>
            <person name="Xiang C."/>
            <person name="Zhu J.K."/>
            <person name="Oliver M.J."/>
            <person name="He Y."/>
        </authorList>
    </citation>
    <scope>NUCLEOTIDE SEQUENCE [LARGE SCALE GENOMIC DNA]</scope>
    <source>
        <strain evidence="3">cv. XS01</strain>
    </source>
</reference>
<sequence length="200" mass="22726">MHVAVKEHRSSRHVNQLAVISIEPHSRNGDRPAEVPVYPAWLPEDSANGQRRPKQHKSRKRIQEHRSSRHVNQLAVISIEPLYPNSVSTGKIIGTTHLSAGHNVALSQVLDRSMAQYPELNSKKPKSLTQKLKRDKELSGLTCKNVQQHWYFAFPLQRRLKPPNWYQSKELLKTSSAPPISLQTTEEIDGNLPEKGSNEQ</sequence>
<dbReference type="Proteomes" id="UP000250235">
    <property type="component" value="Unassembled WGS sequence"/>
</dbReference>
<proteinExistence type="predicted"/>
<evidence type="ECO:0000256" key="1">
    <source>
        <dbReference type="SAM" id="MobiDB-lite"/>
    </source>
</evidence>
<accession>A0A2Z7BXN8</accession>
<keyword evidence="3" id="KW-1185">Reference proteome</keyword>
<feature type="region of interest" description="Disordered" evidence="1">
    <location>
        <begin position="176"/>
        <end position="200"/>
    </location>
</feature>
<evidence type="ECO:0000313" key="2">
    <source>
        <dbReference type="EMBL" id="KZV39403.1"/>
    </source>
</evidence>
<feature type="compositionally biased region" description="Polar residues" evidence="1">
    <location>
        <begin position="176"/>
        <end position="185"/>
    </location>
</feature>
<name>A0A2Z7BXN8_9LAMI</name>
<feature type="region of interest" description="Disordered" evidence="1">
    <location>
        <begin position="42"/>
        <end position="69"/>
    </location>
</feature>
<protein>
    <submittedName>
        <fullName evidence="2">Uncharacterized protein</fullName>
    </submittedName>
</protein>
<organism evidence="2 3">
    <name type="scientific">Dorcoceras hygrometricum</name>
    <dbReference type="NCBI Taxonomy" id="472368"/>
    <lineage>
        <taxon>Eukaryota</taxon>
        <taxon>Viridiplantae</taxon>
        <taxon>Streptophyta</taxon>
        <taxon>Embryophyta</taxon>
        <taxon>Tracheophyta</taxon>
        <taxon>Spermatophyta</taxon>
        <taxon>Magnoliopsida</taxon>
        <taxon>eudicotyledons</taxon>
        <taxon>Gunneridae</taxon>
        <taxon>Pentapetalae</taxon>
        <taxon>asterids</taxon>
        <taxon>lamiids</taxon>
        <taxon>Lamiales</taxon>
        <taxon>Gesneriaceae</taxon>
        <taxon>Didymocarpoideae</taxon>
        <taxon>Trichosporeae</taxon>
        <taxon>Loxocarpinae</taxon>
        <taxon>Dorcoceras</taxon>
    </lineage>
</organism>
<dbReference type="AlphaFoldDB" id="A0A2Z7BXN8"/>
<evidence type="ECO:0000313" key="3">
    <source>
        <dbReference type="Proteomes" id="UP000250235"/>
    </source>
</evidence>
<gene>
    <name evidence="2" type="ORF">F511_15660</name>
</gene>
<feature type="compositionally biased region" description="Basic residues" evidence="1">
    <location>
        <begin position="51"/>
        <end position="69"/>
    </location>
</feature>
<dbReference type="EMBL" id="KV001023">
    <property type="protein sequence ID" value="KZV39403.1"/>
    <property type="molecule type" value="Genomic_DNA"/>
</dbReference>